<organism evidence="1 2">
    <name type="scientific">Pseudogracilibacillus auburnensis</name>
    <dbReference type="NCBI Taxonomy" id="1494959"/>
    <lineage>
        <taxon>Bacteria</taxon>
        <taxon>Bacillati</taxon>
        <taxon>Bacillota</taxon>
        <taxon>Bacilli</taxon>
        <taxon>Bacillales</taxon>
        <taxon>Bacillaceae</taxon>
        <taxon>Pseudogracilibacillus</taxon>
    </lineage>
</organism>
<dbReference type="Proteomes" id="UP000247978">
    <property type="component" value="Unassembled WGS sequence"/>
</dbReference>
<accession>A0A2V3W735</accession>
<proteinExistence type="predicted"/>
<sequence length="67" mass="7467">MSIYNHMQNPSANKATCGKCKKPFTWSIHGDHYPGNKMTEYIECPYCGEQNGSMRTSGSIYSSKVGN</sequence>
<evidence type="ECO:0000313" key="2">
    <source>
        <dbReference type="Proteomes" id="UP000247978"/>
    </source>
</evidence>
<dbReference type="AlphaFoldDB" id="A0A2V3W735"/>
<gene>
    <name evidence="1" type="ORF">DFR56_103337</name>
</gene>
<protein>
    <submittedName>
        <fullName evidence="1">Uncharacterized protein</fullName>
    </submittedName>
</protein>
<keyword evidence="2" id="KW-1185">Reference proteome</keyword>
<evidence type="ECO:0000313" key="1">
    <source>
        <dbReference type="EMBL" id="PXW88831.1"/>
    </source>
</evidence>
<name>A0A2V3W735_9BACI</name>
<comment type="caution">
    <text evidence="1">The sequence shown here is derived from an EMBL/GenBank/DDBJ whole genome shotgun (WGS) entry which is preliminary data.</text>
</comment>
<reference evidence="1 2" key="1">
    <citation type="submission" date="2018-05" db="EMBL/GenBank/DDBJ databases">
        <title>Genomic Encyclopedia of Type Strains, Phase IV (KMG-IV): sequencing the most valuable type-strain genomes for metagenomic binning, comparative biology and taxonomic classification.</title>
        <authorList>
            <person name="Goeker M."/>
        </authorList>
    </citation>
    <scope>NUCLEOTIDE SEQUENCE [LARGE SCALE GENOMIC DNA]</scope>
    <source>
        <strain evidence="1 2">DSM 28556</strain>
    </source>
</reference>
<dbReference type="EMBL" id="QJJQ01000003">
    <property type="protein sequence ID" value="PXW88831.1"/>
    <property type="molecule type" value="Genomic_DNA"/>
</dbReference>